<dbReference type="EMBL" id="CP063411">
    <property type="protein sequence ID" value="QSZ36811.1"/>
    <property type="molecule type" value="Genomic_DNA"/>
</dbReference>
<protein>
    <submittedName>
        <fullName evidence="1">Uncharacterized protein</fullName>
    </submittedName>
</protein>
<gene>
    <name evidence="1" type="ORF">DSL72_006694</name>
</gene>
<sequence>MSGPLFFMAPLDPVFFAVFDPTMKVDYGGDDDDDERIFRVLVNNPEGWEDIELIPTSNLHMEH</sequence>
<dbReference type="AlphaFoldDB" id="A0A8A3PPL6"/>
<name>A0A8A3PPL6_9HELO</name>
<proteinExistence type="predicted"/>
<evidence type="ECO:0000313" key="1">
    <source>
        <dbReference type="EMBL" id="QSZ36811.1"/>
    </source>
</evidence>
<keyword evidence="2" id="KW-1185">Reference proteome</keyword>
<organism evidence="1 2">
    <name type="scientific">Monilinia vaccinii-corymbosi</name>
    <dbReference type="NCBI Taxonomy" id="61207"/>
    <lineage>
        <taxon>Eukaryota</taxon>
        <taxon>Fungi</taxon>
        <taxon>Dikarya</taxon>
        <taxon>Ascomycota</taxon>
        <taxon>Pezizomycotina</taxon>
        <taxon>Leotiomycetes</taxon>
        <taxon>Helotiales</taxon>
        <taxon>Sclerotiniaceae</taxon>
        <taxon>Monilinia</taxon>
    </lineage>
</organism>
<reference evidence="1" key="1">
    <citation type="submission" date="2020-10" db="EMBL/GenBank/DDBJ databases">
        <title>Genome Sequence of Monilinia vaccinii-corymbosi Sheds Light on Mummy Berry Disease Infection of Blueberry and Mating Type.</title>
        <authorList>
            <person name="Yow A.G."/>
            <person name="Zhang Y."/>
            <person name="Bansal K."/>
            <person name="Eacker S.M."/>
            <person name="Sullivan S."/>
            <person name="Liachko I."/>
            <person name="Cubeta M.A."/>
            <person name="Rollins J.A."/>
            <person name="Ashrafi H."/>
        </authorList>
    </citation>
    <scope>NUCLEOTIDE SEQUENCE</scope>
    <source>
        <strain evidence="1">RL-1</strain>
    </source>
</reference>
<accession>A0A8A3PPL6</accession>
<dbReference type="Proteomes" id="UP000672032">
    <property type="component" value="Chromosome 7"/>
</dbReference>
<evidence type="ECO:0000313" key="2">
    <source>
        <dbReference type="Proteomes" id="UP000672032"/>
    </source>
</evidence>